<keyword evidence="4 11" id="KW-0812">Transmembrane</keyword>
<accession>A0ABM1JC11</accession>
<evidence type="ECO:0000256" key="7">
    <source>
        <dbReference type="ARBA" id="ARBA00023128"/>
    </source>
</evidence>
<evidence type="ECO:0000256" key="3">
    <source>
        <dbReference type="ARBA" id="ARBA00018191"/>
    </source>
</evidence>
<dbReference type="PANTHER" id="PTHR21382:SF1">
    <property type="entry name" value="NADH DEHYDROGENASE [UBIQUINONE] 1 ALPHA SUBCOMPLEX SUBUNIT 11"/>
    <property type="match status" value="1"/>
</dbReference>
<evidence type="ECO:0000256" key="8">
    <source>
        <dbReference type="ARBA" id="ARBA00023136"/>
    </source>
</evidence>
<keyword evidence="8 11" id="KW-0472">Membrane</keyword>
<dbReference type="InterPro" id="IPR039205">
    <property type="entry name" value="NDUFA11"/>
</dbReference>
<evidence type="ECO:0000256" key="9">
    <source>
        <dbReference type="ARBA" id="ARBA00030608"/>
    </source>
</evidence>
<keyword evidence="7" id="KW-0496">Mitochondrion</keyword>
<name>A0ABM1JC11_POLDO</name>
<evidence type="ECO:0000313" key="13">
    <source>
        <dbReference type="RefSeq" id="XP_015189999.1"/>
    </source>
</evidence>
<feature type="transmembrane region" description="Helical" evidence="11">
    <location>
        <begin position="63"/>
        <end position="83"/>
    </location>
</feature>
<proteinExistence type="inferred from homology"/>
<evidence type="ECO:0000256" key="4">
    <source>
        <dbReference type="ARBA" id="ARBA00022692"/>
    </source>
</evidence>
<sequence>MFGEFLRQFKYDHTTEGKEPFQKLLALGKYGYIGAVVSASYDLCVARPTPNRIEGFIRGGKHFLVWIGATSAFTLAVLALTNIRKKDDPWNYFYGTLAAGGVVYSLIPKGGTVGLITGYAALGAALYKYQLLQGYKPEKLKYVHTSMAFNFDKSPDVRYTKPDYSFYVK</sequence>
<evidence type="ECO:0000313" key="12">
    <source>
        <dbReference type="Proteomes" id="UP000694924"/>
    </source>
</evidence>
<dbReference type="PANTHER" id="PTHR21382">
    <property type="entry name" value="NADH-UBIQUINONE OXIDOREDUCTASE SUBUNIT"/>
    <property type="match status" value="1"/>
</dbReference>
<reference evidence="13" key="1">
    <citation type="submission" date="2025-08" db="UniProtKB">
        <authorList>
            <consortium name="RefSeq"/>
        </authorList>
    </citation>
    <scope>IDENTIFICATION</scope>
    <source>
        <tissue evidence="13">Whole body</tissue>
    </source>
</reference>
<keyword evidence="6 11" id="KW-1133">Transmembrane helix</keyword>
<comment type="similarity">
    <text evidence="2">Belongs to the complex I NDUFA11 subunit family.</text>
</comment>
<feature type="transmembrane region" description="Helical" evidence="11">
    <location>
        <begin position="113"/>
        <end position="131"/>
    </location>
</feature>
<evidence type="ECO:0000256" key="6">
    <source>
        <dbReference type="ARBA" id="ARBA00022989"/>
    </source>
</evidence>
<dbReference type="Proteomes" id="UP000694924">
    <property type="component" value="Unplaced"/>
</dbReference>
<evidence type="ECO:0000256" key="11">
    <source>
        <dbReference type="SAM" id="Phobius"/>
    </source>
</evidence>
<keyword evidence="5" id="KW-0999">Mitochondrion inner membrane</keyword>
<protein>
    <recommendedName>
        <fullName evidence="3">NADH dehydrogenase [ubiquinone] 1 alpha subcomplex subunit 11</fullName>
    </recommendedName>
    <alternativeName>
        <fullName evidence="9">Complex I-B14.7</fullName>
    </alternativeName>
    <alternativeName>
        <fullName evidence="10">NADH-ubiquinone oxidoreductase subunit B14.7</fullName>
    </alternativeName>
</protein>
<keyword evidence="12" id="KW-1185">Reference proteome</keyword>
<evidence type="ECO:0000256" key="10">
    <source>
        <dbReference type="ARBA" id="ARBA00031497"/>
    </source>
</evidence>
<evidence type="ECO:0000256" key="1">
    <source>
        <dbReference type="ARBA" id="ARBA00004292"/>
    </source>
</evidence>
<evidence type="ECO:0000256" key="5">
    <source>
        <dbReference type="ARBA" id="ARBA00022792"/>
    </source>
</evidence>
<dbReference type="RefSeq" id="XP_015189999.1">
    <property type="nucleotide sequence ID" value="XM_015334513.1"/>
</dbReference>
<evidence type="ECO:0000256" key="2">
    <source>
        <dbReference type="ARBA" id="ARBA00008699"/>
    </source>
</evidence>
<organism evidence="12 13">
    <name type="scientific">Polistes dominula</name>
    <name type="common">European paper wasp</name>
    <name type="synonym">Vespa dominula</name>
    <dbReference type="NCBI Taxonomy" id="743375"/>
    <lineage>
        <taxon>Eukaryota</taxon>
        <taxon>Metazoa</taxon>
        <taxon>Ecdysozoa</taxon>
        <taxon>Arthropoda</taxon>
        <taxon>Hexapoda</taxon>
        <taxon>Insecta</taxon>
        <taxon>Pterygota</taxon>
        <taxon>Neoptera</taxon>
        <taxon>Endopterygota</taxon>
        <taxon>Hymenoptera</taxon>
        <taxon>Apocrita</taxon>
        <taxon>Aculeata</taxon>
        <taxon>Vespoidea</taxon>
        <taxon>Vespidae</taxon>
        <taxon>Polistinae</taxon>
        <taxon>Polistini</taxon>
        <taxon>Polistes</taxon>
    </lineage>
</organism>
<comment type="subcellular location">
    <subcellularLocation>
        <location evidence="1">Mitochondrion inner membrane</location>
        <topology evidence="1">Multi-pass membrane protein</topology>
        <orientation evidence="1">Matrix side</orientation>
    </subcellularLocation>
</comment>
<gene>
    <name evidence="13" type="primary">LOC107073806</name>
</gene>
<dbReference type="GeneID" id="107073806"/>